<dbReference type="PANTHER" id="PTHR46990">
    <property type="entry name" value="GLUTAREDOXIN DOMAIN-CONTAINING CYSTEINE-RICH PROTEIN 1"/>
    <property type="match status" value="1"/>
</dbReference>
<protein>
    <submittedName>
        <fullName evidence="3">Glutaredoxin domain-containing cysteine-rich protein</fullName>
    </submittedName>
</protein>
<reference evidence="3 4" key="1">
    <citation type="journal article" date="2023" name="BMC Biol.">
        <title>The compact genome of the sponge Oopsacas minuta (Hexactinellida) is lacking key metazoan core genes.</title>
        <authorList>
            <person name="Santini S."/>
            <person name="Schenkelaars Q."/>
            <person name="Jourda C."/>
            <person name="Duchesne M."/>
            <person name="Belahbib H."/>
            <person name="Rocher C."/>
            <person name="Selva M."/>
            <person name="Riesgo A."/>
            <person name="Vervoort M."/>
            <person name="Leys S.P."/>
            <person name="Kodjabachian L."/>
            <person name="Le Bivic A."/>
            <person name="Borchiellini C."/>
            <person name="Claverie J.M."/>
            <person name="Renard E."/>
        </authorList>
    </citation>
    <scope>NUCLEOTIDE SEQUENCE [LARGE SCALE GENOMIC DNA]</scope>
    <source>
        <strain evidence="3">SPO-2</strain>
    </source>
</reference>
<dbReference type="PROSITE" id="PS51354">
    <property type="entry name" value="GLUTAREDOXIN_2"/>
    <property type="match status" value="1"/>
</dbReference>
<dbReference type="InterPro" id="IPR002109">
    <property type="entry name" value="Glutaredoxin"/>
</dbReference>
<evidence type="ECO:0000313" key="4">
    <source>
        <dbReference type="Proteomes" id="UP001165289"/>
    </source>
</evidence>
<dbReference type="PANTHER" id="PTHR46990:SF1">
    <property type="entry name" value="GLUTAREDOXIN DOMAIN-CONTAINING CYSTEINE-RICH PROTEIN 1"/>
    <property type="match status" value="1"/>
</dbReference>
<dbReference type="AlphaFoldDB" id="A0AAV7JX03"/>
<name>A0AAV7JX03_9METZ</name>
<sequence>MASRRQFTPDSDSPPDYLKKPGSLKIDGVTGKIQKGDDIRGMRNIAKDSIAKFEGLKKQSETRTDPLHDFHEKGKVVIYTTSLSTIRQTFNNCRRVKAIFEGHRCKVFEKDIALNKHYISELEKRLEGEVTVPVVFINGDIVGDAEMVIEMNETGELKRLITNYERSDLTCLCQLCNATGFVLCSLCNGSKNGVRNDFTDEFKALKCTSCNEIGLVPCPRCSASE</sequence>
<evidence type="ECO:0000313" key="3">
    <source>
        <dbReference type="EMBL" id="KAI6652601.1"/>
    </source>
</evidence>
<proteinExistence type="predicted"/>
<evidence type="ECO:0000259" key="2">
    <source>
        <dbReference type="Pfam" id="PF00462"/>
    </source>
</evidence>
<gene>
    <name evidence="3" type="ORF">LOD99_4386</name>
</gene>
<dbReference type="Pfam" id="PF23733">
    <property type="entry name" value="GRXCR1-2_C"/>
    <property type="match status" value="1"/>
</dbReference>
<keyword evidence="4" id="KW-1185">Reference proteome</keyword>
<dbReference type="InterPro" id="IPR036249">
    <property type="entry name" value="Thioredoxin-like_sf"/>
</dbReference>
<dbReference type="Pfam" id="PF00462">
    <property type="entry name" value="Glutaredoxin"/>
    <property type="match status" value="1"/>
</dbReference>
<dbReference type="InterPro" id="IPR042797">
    <property type="entry name" value="GRXCR1"/>
</dbReference>
<accession>A0AAV7JX03</accession>
<dbReference type="Proteomes" id="UP001165289">
    <property type="component" value="Unassembled WGS sequence"/>
</dbReference>
<feature type="domain" description="Glutaredoxin" evidence="2">
    <location>
        <begin position="76"/>
        <end position="142"/>
    </location>
</feature>
<evidence type="ECO:0000256" key="1">
    <source>
        <dbReference type="SAM" id="MobiDB-lite"/>
    </source>
</evidence>
<dbReference type="EMBL" id="JAKMXF010000298">
    <property type="protein sequence ID" value="KAI6652601.1"/>
    <property type="molecule type" value="Genomic_DNA"/>
</dbReference>
<dbReference type="SUPFAM" id="SSF52833">
    <property type="entry name" value="Thioredoxin-like"/>
    <property type="match status" value="1"/>
</dbReference>
<dbReference type="GO" id="GO:0007605">
    <property type="term" value="P:sensory perception of sound"/>
    <property type="evidence" value="ECO:0007669"/>
    <property type="project" value="InterPro"/>
</dbReference>
<feature type="region of interest" description="Disordered" evidence="1">
    <location>
        <begin position="1"/>
        <end position="30"/>
    </location>
</feature>
<dbReference type="Gene3D" id="3.40.30.10">
    <property type="entry name" value="Glutaredoxin"/>
    <property type="match status" value="1"/>
</dbReference>
<feature type="compositionally biased region" description="Polar residues" evidence="1">
    <location>
        <begin position="1"/>
        <end position="11"/>
    </location>
</feature>
<organism evidence="3 4">
    <name type="scientific">Oopsacas minuta</name>
    <dbReference type="NCBI Taxonomy" id="111878"/>
    <lineage>
        <taxon>Eukaryota</taxon>
        <taxon>Metazoa</taxon>
        <taxon>Porifera</taxon>
        <taxon>Hexactinellida</taxon>
        <taxon>Hexasterophora</taxon>
        <taxon>Lyssacinosida</taxon>
        <taxon>Leucopsacidae</taxon>
        <taxon>Oopsacas</taxon>
    </lineage>
</organism>
<comment type="caution">
    <text evidence="3">The sequence shown here is derived from an EMBL/GenBank/DDBJ whole genome shotgun (WGS) entry which is preliminary data.</text>
</comment>